<feature type="domain" description="Pectinesterase inhibitor" evidence="4">
    <location>
        <begin position="23"/>
        <end position="165"/>
    </location>
</feature>
<dbReference type="CDD" id="cd15797">
    <property type="entry name" value="PMEI"/>
    <property type="match status" value="1"/>
</dbReference>
<dbReference type="Proteomes" id="UP000834106">
    <property type="component" value="Chromosome 11"/>
</dbReference>
<dbReference type="InterPro" id="IPR035513">
    <property type="entry name" value="Invertase/methylesterase_inhib"/>
</dbReference>
<dbReference type="GO" id="GO:0046910">
    <property type="term" value="F:pectinesterase inhibitor activity"/>
    <property type="evidence" value="ECO:0007669"/>
    <property type="project" value="InterPro"/>
</dbReference>
<keyword evidence="2" id="KW-1015">Disulfide bond</keyword>
<sequence>MLIRNSLQAPSKIRFTSAETDMKASDLVSDICSKTRNKSTCLQVLSHKHGANLLEIAHTLTENAQTSAVLAYDTVQVLVKLTKNSSLKERYRSCLGNYVRAIDGVAEWKQYLTQENYQNLPSIADAILKETESCDNKFEQPPSEPSQLKRGTQFFEDICSILMVVSNRLIGGIV</sequence>
<evidence type="ECO:0000256" key="3">
    <source>
        <dbReference type="ARBA" id="ARBA00038471"/>
    </source>
</evidence>
<dbReference type="AlphaFoldDB" id="A0AAD1ZL81"/>
<reference evidence="5" key="1">
    <citation type="submission" date="2023-05" db="EMBL/GenBank/DDBJ databases">
        <authorList>
            <person name="Huff M."/>
        </authorList>
    </citation>
    <scope>NUCLEOTIDE SEQUENCE</scope>
</reference>
<protein>
    <recommendedName>
        <fullName evidence="4">Pectinesterase inhibitor domain-containing protein</fullName>
    </recommendedName>
</protein>
<gene>
    <name evidence="5" type="ORF">FPE_LOCUS18553</name>
</gene>
<name>A0AAD1ZL81_9LAMI</name>
<dbReference type="InterPro" id="IPR052421">
    <property type="entry name" value="PCW_Enzyme_Inhibitor"/>
</dbReference>
<accession>A0AAD1ZL81</accession>
<dbReference type="SMART" id="SM00856">
    <property type="entry name" value="PMEI"/>
    <property type="match status" value="1"/>
</dbReference>
<evidence type="ECO:0000313" key="6">
    <source>
        <dbReference type="Proteomes" id="UP000834106"/>
    </source>
</evidence>
<dbReference type="NCBIfam" id="TIGR01614">
    <property type="entry name" value="PME_inhib"/>
    <property type="match status" value="1"/>
</dbReference>
<evidence type="ECO:0000256" key="2">
    <source>
        <dbReference type="ARBA" id="ARBA00023157"/>
    </source>
</evidence>
<dbReference type="InterPro" id="IPR034086">
    <property type="entry name" value="PMEI_plant"/>
</dbReference>
<evidence type="ECO:0000313" key="5">
    <source>
        <dbReference type="EMBL" id="CAI9771123.1"/>
    </source>
</evidence>
<keyword evidence="1" id="KW-0732">Signal</keyword>
<dbReference type="EMBL" id="OU503046">
    <property type="protein sequence ID" value="CAI9771123.1"/>
    <property type="molecule type" value="Genomic_DNA"/>
</dbReference>
<dbReference type="InterPro" id="IPR006501">
    <property type="entry name" value="Pectinesterase_inhib_dom"/>
</dbReference>
<comment type="similarity">
    <text evidence="3">Belongs to the PMEI family.</text>
</comment>
<dbReference type="PANTHER" id="PTHR36710">
    <property type="entry name" value="PECTINESTERASE INHIBITOR-LIKE"/>
    <property type="match status" value="1"/>
</dbReference>
<dbReference type="PANTHER" id="PTHR36710:SF4">
    <property type="entry name" value="PLANT INVERTASE_PECTIN METHYLESTERASE INHIBITOR SUPERFAMILY PROTEIN"/>
    <property type="match status" value="1"/>
</dbReference>
<evidence type="ECO:0000259" key="4">
    <source>
        <dbReference type="SMART" id="SM00856"/>
    </source>
</evidence>
<dbReference type="Pfam" id="PF04043">
    <property type="entry name" value="PMEI"/>
    <property type="match status" value="1"/>
</dbReference>
<proteinExistence type="inferred from homology"/>
<keyword evidence="6" id="KW-1185">Reference proteome</keyword>
<dbReference type="Gene3D" id="1.20.140.40">
    <property type="entry name" value="Invertase/pectin methylesterase inhibitor family protein"/>
    <property type="match status" value="1"/>
</dbReference>
<evidence type="ECO:0000256" key="1">
    <source>
        <dbReference type="ARBA" id="ARBA00022729"/>
    </source>
</evidence>
<dbReference type="SUPFAM" id="SSF101148">
    <property type="entry name" value="Plant invertase/pectin methylesterase inhibitor"/>
    <property type="match status" value="1"/>
</dbReference>
<organism evidence="5 6">
    <name type="scientific">Fraxinus pennsylvanica</name>
    <dbReference type="NCBI Taxonomy" id="56036"/>
    <lineage>
        <taxon>Eukaryota</taxon>
        <taxon>Viridiplantae</taxon>
        <taxon>Streptophyta</taxon>
        <taxon>Embryophyta</taxon>
        <taxon>Tracheophyta</taxon>
        <taxon>Spermatophyta</taxon>
        <taxon>Magnoliopsida</taxon>
        <taxon>eudicotyledons</taxon>
        <taxon>Gunneridae</taxon>
        <taxon>Pentapetalae</taxon>
        <taxon>asterids</taxon>
        <taxon>lamiids</taxon>
        <taxon>Lamiales</taxon>
        <taxon>Oleaceae</taxon>
        <taxon>Oleeae</taxon>
        <taxon>Fraxinus</taxon>
    </lineage>
</organism>